<dbReference type="InParanoid" id="D8T5U3"/>
<evidence type="ECO:0000313" key="3">
    <source>
        <dbReference type="Proteomes" id="UP000001514"/>
    </source>
</evidence>
<dbReference type="OrthoDB" id="525079at2759"/>
<dbReference type="InterPro" id="IPR019405">
    <property type="entry name" value="Lactonase_7-beta_prop"/>
</dbReference>
<sequence length="355" mass="38102">MAKQLLLVGGYSDEIHLLALEKHQLHSIASFPSGTNPTFLARHPHLGNVIYAVNEVESGAVEAFSFSPHLSRLGHPIPCGSVPAAIIVHPSGKWILFANYRGGSYGVLQVNHGSDGVLLGHHQQPVSLIKVPGLTEPRNNPRQDCPHPHQIITDSSGKFVFVCDLGTDEIHVRVLNVSTGELDEAATPEVSLEPGSGPRHMIFSRDERFAYVLNELANTVSQLSYDPGNGALRLIQSWSTLDDSVANKSACLAAEVALSPDGRYLYASNRGNDEDTIAVFGVDAEGDGGLTWLGLDRVGGSFPRHFALDSSGEMVVVGLQNSNKVNVLSRNVETGRLSVVFSLAGVQAPAFIQFM</sequence>
<dbReference type="Proteomes" id="UP000001514">
    <property type="component" value="Unassembled WGS sequence"/>
</dbReference>
<proteinExistence type="inferred from homology"/>
<keyword evidence="3" id="KW-1185">Reference proteome</keyword>
<dbReference type="Gene3D" id="2.130.10.10">
    <property type="entry name" value="YVTN repeat-like/Quinoprotein amine dehydrogenase"/>
    <property type="match status" value="1"/>
</dbReference>
<dbReference type="STRING" id="88036.D8T5U3"/>
<dbReference type="InterPro" id="IPR050282">
    <property type="entry name" value="Cycloisomerase_2"/>
</dbReference>
<evidence type="ECO:0000313" key="2">
    <source>
        <dbReference type="EMBL" id="EFJ08027.1"/>
    </source>
</evidence>
<gene>
    <name evidence="2" type="ORF">SELMODRAFT_132594</name>
</gene>
<dbReference type="GO" id="GO:0017057">
    <property type="term" value="F:6-phosphogluconolactonase activity"/>
    <property type="evidence" value="ECO:0000318"/>
    <property type="project" value="GO_Central"/>
</dbReference>
<accession>D8T5U3</accession>
<dbReference type="Pfam" id="PF10282">
    <property type="entry name" value="Lactonase"/>
    <property type="match status" value="1"/>
</dbReference>
<protein>
    <recommendedName>
        <fullName evidence="4">6-phosphogluconolactonase</fullName>
    </recommendedName>
</protein>
<dbReference type="eggNOG" id="ENOG502RV0J">
    <property type="taxonomic scope" value="Eukaryota"/>
</dbReference>
<dbReference type="AlphaFoldDB" id="D8T5U3"/>
<organism evidence="3">
    <name type="scientific">Selaginella moellendorffii</name>
    <name type="common">Spikemoss</name>
    <dbReference type="NCBI Taxonomy" id="88036"/>
    <lineage>
        <taxon>Eukaryota</taxon>
        <taxon>Viridiplantae</taxon>
        <taxon>Streptophyta</taxon>
        <taxon>Embryophyta</taxon>
        <taxon>Tracheophyta</taxon>
        <taxon>Lycopodiopsida</taxon>
        <taxon>Selaginellales</taxon>
        <taxon>Selaginellaceae</taxon>
        <taxon>Selaginella</taxon>
    </lineage>
</organism>
<comment type="similarity">
    <text evidence="1">Belongs to the cycloisomerase 2 family.</text>
</comment>
<dbReference type="PANTHER" id="PTHR30344">
    <property type="entry name" value="6-PHOSPHOGLUCONOLACTONASE-RELATED"/>
    <property type="match status" value="1"/>
</dbReference>
<dbReference type="HOGENOM" id="CLU_038716_5_1_1"/>
<evidence type="ECO:0000256" key="1">
    <source>
        <dbReference type="ARBA" id="ARBA00005564"/>
    </source>
</evidence>
<dbReference type="InterPro" id="IPR015943">
    <property type="entry name" value="WD40/YVTN_repeat-like_dom_sf"/>
</dbReference>
<dbReference type="Gramene" id="EFJ08027">
    <property type="protein sequence ID" value="EFJ08027"/>
    <property type="gene ID" value="SELMODRAFT_132594"/>
</dbReference>
<name>D8T5U3_SELML</name>
<reference evidence="2 3" key="1">
    <citation type="journal article" date="2011" name="Science">
        <title>The Selaginella genome identifies genetic changes associated with the evolution of vascular plants.</title>
        <authorList>
            <person name="Banks J.A."/>
            <person name="Nishiyama T."/>
            <person name="Hasebe M."/>
            <person name="Bowman J.L."/>
            <person name="Gribskov M."/>
            <person name="dePamphilis C."/>
            <person name="Albert V.A."/>
            <person name="Aono N."/>
            <person name="Aoyama T."/>
            <person name="Ambrose B.A."/>
            <person name="Ashton N.W."/>
            <person name="Axtell M.J."/>
            <person name="Barker E."/>
            <person name="Barker M.S."/>
            <person name="Bennetzen J.L."/>
            <person name="Bonawitz N.D."/>
            <person name="Chapple C."/>
            <person name="Cheng C."/>
            <person name="Correa L.G."/>
            <person name="Dacre M."/>
            <person name="DeBarry J."/>
            <person name="Dreyer I."/>
            <person name="Elias M."/>
            <person name="Engstrom E.M."/>
            <person name="Estelle M."/>
            <person name="Feng L."/>
            <person name="Finet C."/>
            <person name="Floyd S.K."/>
            <person name="Frommer W.B."/>
            <person name="Fujita T."/>
            <person name="Gramzow L."/>
            <person name="Gutensohn M."/>
            <person name="Harholt J."/>
            <person name="Hattori M."/>
            <person name="Heyl A."/>
            <person name="Hirai T."/>
            <person name="Hiwatashi Y."/>
            <person name="Ishikawa M."/>
            <person name="Iwata M."/>
            <person name="Karol K.G."/>
            <person name="Koehler B."/>
            <person name="Kolukisaoglu U."/>
            <person name="Kubo M."/>
            <person name="Kurata T."/>
            <person name="Lalonde S."/>
            <person name="Li K."/>
            <person name="Li Y."/>
            <person name="Litt A."/>
            <person name="Lyons E."/>
            <person name="Manning G."/>
            <person name="Maruyama T."/>
            <person name="Michael T.P."/>
            <person name="Mikami K."/>
            <person name="Miyazaki S."/>
            <person name="Morinaga S."/>
            <person name="Murata T."/>
            <person name="Mueller-Roeber B."/>
            <person name="Nelson D.R."/>
            <person name="Obara M."/>
            <person name="Oguri Y."/>
            <person name="Olmstead R.G."/>
            <person name="Onodera N."/>
            <person name="Petersen B.L."/>
            <person name="Pils B."/>
            <person name="Prigge M."/>
            <person name="Rensing S.A."/>
            <person name="Riano-Pachon D.M."/>
            <person name="Roberts A.W."/>
            <person name="Sato Y."/>
            <person name="Scheller H.V."/>
            <person name="Schulz B."/>
            <person name="Schulz C."/>
            <person name="Shakirov E.V."/>
            <person name="Shibagaki N."/>
            <person name="Shinohara N."/>
            <person name="Shippen D.E."/>
            <person name="Soerensen I."/>
            <person name="Sotooka R."/>
            <person name="Sugimoto N."/>
            <person name="Sugita M."/>
            <person name="Sumikawa N."/>
            <person name="Tanurdzic M."/>
            <person name="Theissen G."/>
            <person name="Ulvskov P."/>
            <person name="Wakazuki S."/>
            <person name="Weng J.K."/>
            <person name="Willats W.W."/>
            <person name="Wipf D."/>
            <person name="Wolf P.G."/>
            <person name="Yang L."/>
            <person name="Zimmer A.D."/>
            <person name="Zhu Q."/>
            <person name="Mitros T."/>
            <person name="Hellsten U."/>
            <person name="Loque D."/>
            <person name="Otillar R."/>
            <person name="Salamov A."/>
            <person name="Schmutz J."/>
            <person name="Shapiro H."/>
            <person name="Lindquist E."/>
            <person name="Lucas S."/>
            <person name="Rokhsar D."/>
            <person name="Grigoriev I.V."/>
        </authorList>
    </citation>
    <scope>NUCLEOTIDE SEQUENCE [LARGE SCALE GENOMIC DNA]</scope>
</reference>
<dbReference type="EMBL" id="GL377678">
    <property type="protein sequence ID" value="EFJ08027.1"/>
    <property type="molecule type" value="Genomic_DNA"/>
</dbReference>
<evidence type="ECO:0008006" key="4">
    <source>
        <dbReference type="Google" id="ProtNLM"/>
    </source>
</evidence>
<dbReference type="KEGG" id="smo:SELMODRAFT_132594"/>
<dbReference type="InterPro" id="IPR011048">
    <property type="entry name" value="Haem_d1_sf"/>
</dbReference>
<dbReference type="PANTHER" id="PTHR30344:SF1">
    <property type="entry name" value="6-PHOSPHOGLUCONOLACTONASE"/>
    <property type="match status" value="1"/>
</dbReference>
<dbReference type="SUPFAM" id="SSF51004">
    <property type="entry name" value="C-terminal (heme d1) domain of cytochrome cd1-nitrite reductase"/>
    <property type="match status" value="1"/>
</dbReference>